<accession>A0A090PY13</accession>
<sequence length="245" mass="26866">MKSLLTLIFIFYNITFIYSQVGVNTTTPQATLDINGNVMIRNVDPVTNPTDRNLAAQDSILVRSNNEVMRVSSSDVLNATLKTAVKGGFTNATSATLVLSSTYTQIPFDSEEFDLNDEYDPATHTFTAKQDGIYTIKVRINASNSINASINYGVCIRKNGVVVARENFANITVDVVFPELTVGIITIPETDLLELPVTPPVRKVESLEQLNTGDTITFELFSDLGATVNLSEGIEDCQFTIVQIR</sequence>
<dbReference type="RefSeq" id="WP_152557354.1">
    <property type="nucleotide sequence ID" value="NZ_BBML01000001.1"/>
</dbReference>
<evidence type="ECO:0000313" key="2">
    <source>
        <dbReference type="Proteomes" id="UP000029221"/>
    </source>
</evidence>
<evidence type="ECO:0008006" key="3">
    <source>
        <dbReference type="Google" id="ProtNLM"/>
    </source>
</evidence>
<dbReference type="Gene3D" id="2.60.120.40">
    <property type="match status" value="1"/>
</dbReference>
<dbReference type="STRING" id="319236.BST91_12040"/>
<dbReference type="eggNOG" id="ENOG5032UBC">
    <property type="taxonomic scope" value="Bacteria"/>
</dbReference>
<dbReference type="EMBL" id="BBML01000001">
    <property type="protein sequence ID" value="GAK95744.1"/>
    <property type="molecule type" value="Genomic_DNA"/>
</dbReference>
<reference evidence="1" key="1">
    <citation type="journal article" date="2014" name="Genome Announc.">
        <title>Draft Genome Sequences of Marine Flavobacterium Nonlabens Strains NR17, NR24, NR27, NR32, NR33, and Ara13.</title>
        <authorList>
            <person name="Nakanishi M."/>
            <person name="Meirelles P."/>
            <person name="Suzuki R."/>
            <person name="Takatani N."/>
            <person name="Mino S."/>
            <person name="Suda W."/>
            <person name="Oshima K."/>
            <person name="Hattori M."/>
            <person name="Ohkuma M."/>
            <person name="Hosokawa M."/>
            <person name="Miyashita K."/>
            <person name="Thompson F.L."/>
            <person name="Niwa A."/>
            <person name="Sawabe T."/>
            <person name="Sawabe T."/>
        </authorList>
    </citation>
    <scope>NUCLEOTIDE SEQUENCE [LARGE SCALE GENOMIC DNA]</scope>
    <source>
        <strain evidence="1">JCM 19294</strain>
    </source>
</reference>
<organism evidence="1 2">
    <name type="scientific">Nonlabens tegetincola</name>
    <dbReference type="NCBI Taxonomy" id="323273"/>
    <lineage>
        <taxon>Bacteria</taxon>
        <taxon>Pseudomonadati</taxon>
        <taxon>Bacteroidota</taxon>
        <taxon>Flavobacteriia</taxon>
        <taxon>Flavobacteriales</taxon>
        <taxon>Flavobacteriaceae</taxon>
        <taxon>Nonlabens</taxon>
    </lineage>
</organism>
<proteinExistence type="predicted"/>
<comment type="caution">
    <text evidence="1">The sequence shown here is derived from an EMBL/GenBank/DDBJ whole genome shotgun (WGS) entry which is preliminary data.</text>
</comment>
<keyword evidence="2" id="KW-1185">Reference proteome</keyword>
<dbReference type="Proteomes" id="UP000029221">
    <property type="component" value="Unassembled WGS sequence"/>
</dbReference>
<gene>
    <name evidence="1" type="ORF">JCM19294_2526</name>
</gene>
<name>A0A090PY13_9FLAO</name>
<protein>
    <recommendedName>
        <fullName evidence="3">C1q domain-containing protein</fullName>
    </recommendedName>
</protein>
<dbReference type="AlphaFoldDB" id="A0A090PY13"/>
<dbReference type="SUPFAM" id="SSF49842">
    <property type="entry name" value="TNF-like"/>
    <property type="match status" value="1"/>
</dbReference>
<evidence type="ECO:0000313" key="1">
    <source>
        <dbReference type="EMBL" id="GAK95744.1"/>
    </source>
</evidence>
<dbReference type="InterPro" id="IPR008983">
    <property type="entry name" value="Tumour_necrosis_fac-like_dom"/>
</dbReference>